<dbReference type="Proteomes" id="UP000236740">
    <property type="component" value="Unassembled WGS sequence"/>
</dbReference>
<dbReference type="RefSeq" id="WP_103991723.1">
    <property type="nucleotide sequence ID" value="NZ_CP031311.1"/>
</dbReference>
<sequence>MTTYNSQLIEWGDAGQVWPTGYSYQKDVPPVDAYDNFGMSNLIDDVLHLVDLTNGRLDSSVAGLRPNNPTNGELLWNTGGSESILEVYDADFDAWRRVGTEAELTAHTSDMTNPHNVTFTQVGAIEDAAGTVSVSHLDFDPATQAELDSHTGNTSNPHGVTAAQVGSYTTAQTDSNFASAGHNHDSRYYTQSASDSRFVRKLDGASIPSYASTGDVPSGITAGELVYIDGDGLYLEDGN</sequence>
<organism evidence="2 3">
    <name type="scientific">Halobellus limi</name>
    <dbReference type="NCBI Taxonomy" id="699433"/>
    <lineage>
        <taxon>Archaea</taxon>
        <taxon>Methanobacteriati</taxon>
        <taxon>Methanobacteriota</taxon>
        <taxon>Stenosarchaea group</taxon>
        <taxon>Halobacteria</taxon>
        <taxon>Halobacteriales</taxon>
        <taxon>Haloferacaceae</taxon>
        <taxon>Halobellus</taxon>
    </lineage>
</organism>
<reference evidence="2 3" key="1">
    <citation type="submission" date="2016-10" db="EMBL/GenBank/DDBJ databases">
        <authorList>
            <person name="de Groot N.N."/>
        </authorList>
    </citation>
    <scope>NUCLEOTIDE SEQUENCE [LARGE SCALE GENOMIC DNA]</scope>
    <source>
        <strain evidence="2 3">CGMCC 1.10331</strain>
    </source>
</reference>
<protein>
    <submittedName>
        <fullName evidence="2">Uncharacterized protein</fullName>
    </submittedName>
</protein>
<gene>
    <name evidence="1" type="ORF">DV707_10625</name>
    <name evidence="2" type="ORF">SAMN04488133_2021</name>
</gene>
<evidence type="ECO:0000313" key="2">
    <source>
        <dbReference type="EMBL" id="SEG36295.1"/>
    </source>
</evidence>
<dbReference type="Proteomes" id="UP000296733">
    <property type="component" value="Chromosome"/>
</dbReference>
<evidence type="ECO:0000313" key="1">
    <source>
        <dbReference type="EMBL" id="QCC48075.1"/>
    </source>
</evidence>
<dbReference type="GeneID" id="39858552"/>
<dbReference type="EMBL" id="CP031311">
    <property type="protein sequence ID" value="QCC48075.1"/>
    <property type="molecule type" value="Genomic_DNA"/>
</dbReference>
<dbReference type="OrthoDB" id="347946at2157"/>
<dbReference type="EMBL" id="FNVN01000002">
    <property type="protein sequence ID" value="SEG36295.1"/>
    <property type="molecule type" value="Genomic_DNA"/>
</dbReference>
<proteinExistence type="predicted"/>
<keyword evidence="3" id="KW-1185">Reference proteome</keyword>
<reference evidence="1 4" key="2">
    <citation type="journal article" date="2019" name="Nat. Commun.">
        <title>A new type of DNA phosphorothioation-based antiviral system in archaea.</title>
        <authorList>
            <person name="Xiong L."/>
            <person name="Liu S."/>
            <person name="Chen S."/>
            <person name="Xiao Y."/>
            <person name="Zhu B."/>
            <person name="Gao Y."/>
            <person name="Zhang Y."/>
            <person name="Chen B."/>
            <person name="Luo J."/>
            <person name="Deng Z."/>
            <person name="Chen X."/>
            <person name="Wang L."/>
            <person name="Chen S."/>
        </authorList>
    </citation>
    <scope>NUCLEOTIDE SEQUENCE [LARGE SCALE GENOMIC DNA]</scope>
    <source>
        <strain evidence="1 4">CGMCC 1.10331</strain>
    </source>
</reference>
<dbReference type="KEGG" id="hlm:DV707_10625"/>
<name>A0A1H5ZKL6_9EURY</name>
<accession>A0A1H5ZKL6</accession>
<dbReference type="AlphaFoldDB" id="A0A1H5ZKL6"/>
<evidence type="ECO:0000313" key="3">
    <source>
        <dbReference type="Proteomes" id="UP000236740"/>
    </source>
</evidence>
<evidence type="ECO:0000313" key="4">
    <source>
        <dbReference type="Proteomes" id="UP000296733"/>
    </source>
</evidence>